<dbReference type="EMBL" id="JBHLWN010000014">
    <property type="protein sequence ID" value="MFC0211299.1"/>
    <property type="molecule type" value="Genomic_DNA"/>
</dbReference>
<dbReference type="PRINTS" id="PR00455">
    <property type="entry name" value="HTHTETR"/>
</dbReference>
<feature type="DNA-binding region" description="H-T-H motif" evidence="4">
    <location>
        <begin position="23"/>
        <end position="42"/>
    </location>
</feature>
<proteinExistence type="predicted"/>
<keyword evidence="7" id="KW-1185">Reference proteome</keyword>
<evidence type="ECO:0000256" key="3">
    <source>
        <dbReference type="ARBA" id="ARBA00023163"/>
    </source>
</evidence>
<keyword evidence="3" id="KW-0804">Transcription</keyword>
<sequence length="200" mass="22777">MAMQDIRAEALALFARYGYEGTSLADIAKAVGIKTPSIYAHFASKDALYLAVLDWVLDEQERLLERSVGVPGTTEEKLKRMYVDFTAGYTSRTESMFYKRAIFFTPHHLLPVVREQVLRVETRAAQAIGVVLEEGCRSGELADIDRDEATASFFCLVDGMFVEHDLYEEELYTRRLEQVWRVFWRGIAAHPKERKGDGEG</sequence>
<dbReference type="SUPFAM" id="SSF46689">
    <property type="entry name" value="Homeodomain-like"/>
    <property type="match status" value="1"/>
</dbReference>
<gene>
    <name evidence="6" type="ORF">ACFFK0_02345</name>
</gene>
<dbReference type="Pfam" id="PF00440">
    <property type="entry name" value="TetR_N"/>
    <property type="match status" value="1"/>
</dbReference>
<dbReference type="Gene3D" id="1.10.357.10">
    <property type="entry name" value="Tetracycline Repressor, domain 2"/>
    <property type="match status" value="1"/>
</dbReference>
<reference evidence="6 7" key="1">
    <citation type="submission" date="2024-09" db="EMBL/GenBank/DDBJ databases">
        <authorList>
            <person name="Sun Q."/>
            <person name="Mori K."/>
        </authorList>
    </citation>
    <scope>NUCLEOTIDE SEQUENCE [LARGE SCALE GENOMIC DNA]</scope>
    <source>
        <strain evidence="6 7">CCM 7759</strain>
    </source>
</reference>
<dbReference type="PANTHER" id="PTHR30055:SF238">
    <property type="entry name" value="MYCOFACTOCIN BIOSYNTHESIS TRANSCRIPTIONAL REGULATOR MFTR-RELATED"/>
    <property type="match status" value="1"/>
</dbReference>
<evidence type="ECO:0000313" key="7">
    <source>
        <dbReference type="Proteomes" id="UP001589776"/>
    </source>
</evidence>
<dbReference type="InterPro" id="IPR001647">
    <property type="entry name" value="HTH_TetR"/>
</dbReference>
<dbReference type="Gene3D" id="1.10.10.60">
    <property type="entry name" value="Homeodomain-like"/>
    <property type="match status" value="1"/>
</dbReference>
<accession>A0ABV6DF79</accession>
<keyword evidence="2 4" id="KW-0238">DNA-binding</keyword>
<evidence type="ECO:0000313" key="6">
    <source>
        <dbReference type="EMBL" id="MFC0211299.1"/>
    </source>
</evidence>
<dbReference type="PANTHER" id="PTHR30055">
    <property type="entry name" value="HTH-TYPE TRANSCRIPTIONAL REGULATOR RUTR"/>
    <property type="match status" value="1"/>
</dbReference>
<evidence type="ECO:0000256" key="1">
    <source>
        <dbReference type="ARBA" id="ARBA00023015"/>
    </source>
</evidence>
<dbReference type="InterPro" id="IPR009057">
    <property type="entry name" value="Homeodomain-like_sf"/>
</dbReference>
<dbReference type="Proteomes" id="UP001589776">
    <property type="component" value="Unassembled WGS sequence"/>
</dbReference>
<protein>
    <submittedName>
        <fullName evidence="6">TetR/AcrR family transcriptional regulator</fullName>
    </submittedName>
</protein>
<evidence type="ECO:0000256" key="4">
    <source>
        <dbReference type="PROSITE-ProRule" id="PRU00335"/>
    </source>
</evidence>
<evidence type="ECO:0000259" key="5">
    <source>
        <dbReference type="PROSITE" id="PS50977"/>
    </source>
</evidence>
<dbReference type="SUPFAM" id="SSF48498">
    <property type="entry name" value="Tetracyclin repressor-like, C-terminal domain"/>
    <property type="match status" value="1"/>
</dbReference>
<keyword evidence="1" id="KW-0805">Transcription regulation</keyword>
<dbReference type="InterPro" id="IPR036271">
    <property type="entry name" value="Tet_transcr_reg_TetR-rel_C_sf"/>
</dbReference>
<comment type="caution">
    <text evidence="6">The sequence shown here is derived from an EMBL/GenBank/DDBJ whole genome shotgun (WGS) entry which is preliminary data.</text>
</comment>
<dbReference type="InterPro" id="IPR050109">
    <property type="entry name" value="HTH-type_TetR-like_transc_reg"/>
</dbReference>
<name>A0ABV6DF79_9BACL</name>
<evidence type="ECO:0000256" key="2">
    <source>
        <dbReference type="ARBA" id="ARBA00023125"/>
    </source>
</evidence>
<dbReference type="RefSeq" id="WP_377468270.1">
    <property type="nucleotide sequence ID" value="NZ_JBHLWN010000014.1"/>
</dbReference>
<feature type="domain" description="HTH tetR-type" evidence="5">
    <location>
        <begin position="1"/>
        <end position="60"/>
    </location>
</feature>
<organism evidence="6 7">
    <name type="scientific">Paenibacillus chartarius</name>
    <dbReference type="NCBI Taxonomy" id="747481"/>
    <lineage>
        <taxon>Bacteria</taxon>
        <taxon>Bacillati</taxon>
        <taxon>Bacillota</taxon>
        <taxon>Bacilli</taxon>
        <taxon>Bacillales</taxon>
        <taxon>Paenibacillaceae</taxon>
        <taxon>Paenibacillus</taxon>
    </lineage>
</organism>
<dbReference type="PROSITE" id="PS50977">
    <property type="entry name" value="HTH_TETR_2"/>
    <property type="match status" value="1"/>
</dbReference>